<dbReference type="PANTHER" id="PTHR33710">
    <property type="entry name" value="BNAC02G09200D PROTEIN"/>
    <property type="match status" value="1"/>
</dbReference>
<proteinExistence type="predicted"/>
<evidence type="ECO:0000313" key="2">
    <source>
        <dbReference type="EMBL" id="KAK9697915.1"/>
    </source>
</evidence>
<dbReference type="SUPFAM" id="SSF56219">
    <property type="entry name" value="DNase I-like"/>
    <property type="match status" value="1"/>
</dbReference>
<comment type="caution">
    <text evidence="2">The sequence shown here is derived from an EMBL/GenBank/DDBJ whole genome shotgun (WGS) entry which is preliminary data.</text>
</comment>
<feature type="domain" description="Endonuclease/exonuclease/phosphatase" evidence="1">
    <location>
        <begin position="5"/>
        <end position="209"/>
    </location>
</feature>
<sequence>MIISSWNVRGMNDPLKQQEVLDFLRNNKVDCGAIVEAHVKEYSCMGVFLKRFGAYSLNPITTHLTVLDRGAQFLHCMLLHRSSHRSILDTFVYAYNRATERLDLWDKFRGFSIGVAIPWVCLGDFNVTLSSDERVGSVVRDNEMQAFRDCLHFCGLTDHPYTGGVFTWHNKQEASPKWAKLDRLLVNQLWFFQMPMTTVAFIPFRISDHAPVLLSAALSVNCHRPFRYLNCWALSSNFVGCWFDLFTFSKLRRLRGVLKSIHCTKFSDLRARVAMARLRLNDCQLRLQASPTCQLLLTEEKQLLGYYCNSPDFNDFN</sequence>
<gene>
    <name evidence="2" type="ORF">RND81_08G069200</name>
</gene>
<evidence type="ECO:0000259" key="1">
    <source>
        <dbReference type="Pfam" id="PF03372"/>
    </source>
</evidence>
<dbReference type="PANTHER" id="PTHR33710:SF64">
    <property type="entry name" value="ENDONUCLEASE_EXONUCLEASE_PHOSPHATASE DOMAIN-CONTAINING PROTEIN"/>
    <property type="match status" value="1"/>
</dbReference>
<dbReference type="Gene3D" id="3.60.10.10">
    <property type="entry name" value="Endonuclease/exonuclease/phosphatase"/>
    <property type="match status" value="1"/>
</dbReference>
<dbReference type="Pfam" id="PF03372">
    <property type="entry name" value="Exo_endo_phos"/>
    <property type="match status" value="1"/>
</dbReference>
<reference evidence="2" key="1">
    <citation type="submission" date="2024-03" db="EMBL/GenBank/DDBJ databases">
        <title>WGS assembly of Saponaria officinalis var. Norfolk2.</title>
        <authorList>
            <person name="Jenkins J."/>
            <person name="Shu S."/>
            <person name="Grimwood J."/>
            <person name="Barry K."/>
            <person name="Goodstein D."/>
            <person name="Schmutz J."/>
            <person name="Leebens-Mack J."/>
            <person name="Osbourn A."/>
        </authorList>
    </citation>
    <scope>NUCLEOTIDE SEQUENCE [LARGE SCALE GENOMIC DNA]</scope>
    <source>
        <strain evidence="2">JIC</strain>
    </source>
</reference>
<dbReference type="Proteomes" id="UP001443914">
    <property type="component" value="Unassembled WGS sequence"/>
</dbReference>
<protein>
    <recommendedName>
        <fullName evidence="1">Endonuclease/exonuclease/phosphatase domain-containing protein</fullName>
    </recommendedName>
</protein>
<accession>A0AAW1J588</accession>
<dbReference type="GO" id="GO:0003824">
    <property type="term" value="F:catalytic activity"/>
    <property type="evidence" value="ECO:0007669"/>
    <property type="project" value="InterPro"/>
</dbReference>
<dbReference type="AlphaFoldDB" id="A0AAW1J588"/>
<dbReference type="InterPro" id="IPR005135">
    <property type="entry name" value="Endo/exonuclease/phosphatase"/>
</dbReference>
<dbReference type="EMBL" id="JBDFQZ010000008">
    <property type="protein sequence ID" value="KAK9697915.1"/>
    <property type="molecule type" value="Genomic_DNA"/>
</dbReference>
<name>A0AAW1J588_SAPOF</name>
<organism evidence="2 3">
    <name type="scientific">Saponaria officinalis</name>
    <name type="common">Common soapwort</name>
    <name type="synonym">Lychnis saponaria</name>
    <dbReference type="NCBI Taxonomy" id="3572"/>
    <lineage>
        <taxon>Eukaryota</taxon>
        <taxon>Viridiplantae</taxon>
        <taxon>Streptophyta</taxon>
        <taxon>Embryophyta</taxon>
        <taxon>Tracheophyta</taxon>
        <taxon>Spermatophyta</taxon>
        <taxon>Magnoliopsida</taxon>
        <taxon>eudicotyledons</taxon>
        <taxon>Gunneridae</taxon>
        <taxon>Pentapetalae</taxon>
        <taxon>Caryophyllales</taxon>
        <taxon>Caryophyllaceae</taxon>
        <taxon>Caryophylleae</taxon>
        <taxon>Saponaria</taxon>
    </lineage>
</organism>
<dbReference type="InterPro" id="IPR036691">
    <property type="entry name" value="Endo/exonu/phosph_ase_sf"/>
</dbReference>
<evidence type="ECO:0000313" key="3">
    <source>
        <dbReference type="Proteomes" id="UP001443914"/>
    </source>
</evidence>
<keyword evidence="3" id="KW-1185">Reference proteome</keyword>